<evidence type="ECO:0000313" key="2">
    <source>
        <dbReference type="EMBL" id="GAA0767071.1"/>
    </source>
</evidence>
<feature type="transmembrane region" description="Helical" evidence="1">
    <location>
        <begin position="141"/>
        <end position="163"/>
    </location>
</feature>
<dbReference type="Proteomes" id="UP001501047">
    <property type="component" value="Unassembled WGS sequence"/>
</dbReference>
<gene>
    <name evidence="2" type="ORF">GCM10008908_05660</name>
</gene>
<keyword evidence="1" id="KW-0472">Membrane</keyword>
<keyword evidence="3" id="KW-1185">Reference proteome</keyword>
<dbReference type="Pfam" id="PF06541">
    <property type="entry name" value="ABC_trans_CmpB"/>
    <property type="match status" value="1"/>
</dbReference>
<feature type="transmembrane region" description="Helical" evidence="1">
    <location>
        <begin position="111"/>
        <end position="135"/>
    </location>
</feature>
<dbReference type="EMBL" id="BAAACI010000001">
    <property type="protein sequence ID" value="GAA0767071.1"/>
    <property type="molecule type" value="Genomic_DNA"/>
</dbReference>
<dbReference type="InterPro" id="IPR010540">
    <property type="entry name" value="CmpB_TMEM229"/>
</dbReference>
<feature type="transmembrane region" description="Helical" evidence="1">
    <location>
        <begin position="40"/>
        <end position="60"/>
    </location>
</feature>
<sequence>MDIISFVLYFIFNFFFYGFVGWIIENLFCYCTRGHFQKDGFLSGPFKPMYAIAMSILVLIESTLNINVYFLIPLCFIIPTVVEYITGIIMRNYFNKNYWDYSELKYNFKGIICLEFSMAWTILTFIGVKYLQIVVNNAYQIIYPIWPICSTILVIILFIDEIITLKEFKDKRRVIQN</sequence>
<feature type="transmembrane region" description="Helical" evidence="1">
    <location>
        <begin position="66"/>
        <end position="90"/>
    </location>
</feature>
<organism evidence="2 3">
    <name type="scientific">Clostridium subterminale</name>
    <dbReference type="NCBI Taxonomy" id="1550"/>
    <lineage>
        <taxon>Bacteria</taxon>
        <taxon>Bacillati</taxon>
        <taxon>Bacillota</taxon>
        <taxon>Clostridia</taxon>
        <taxon>Eubacteriales</taxon>
        <taxon>Clostridiaceae</taxon>
        <taxon>Clostridium</taxon>
    </lineage>
</organism>
<evidence type="ECO:0000256" key="1">
    <source>
        <dbReference type="SAM" id="Phobius"/>
    </source>
</evidence>
<evidence type="ECO:0000313" key="3">
    <source>
        <dbReference type="Proteomes" id="UP001501047"/>
    </source>
</evidence>
<keyword evidence="1" id="KW-1133">Transmembrane helix</keyword>
<proteinExistence type="predicted"/>
<protein>
    <submittedName>
        <fullName evidence="2">ABC transporter permease</fullName>
    </submittedName>
</protein>
<keyword evidence="1" id="KW-0812">Transmembrane</keyword>
<accession>A0ABN1KI94</accession>
<reference evidence="2 3" key="1">
    <citation type="journal article" date="2019" name="Int. J. Syst. Evol. Microbiol.">
        <title>The Global Catalogue of Microorganisms (GCM) 10K type strain sequencing project: providing services to taxonomists for standard genome sequencing and annotation.</title>
        <authorList>
            <consortium name="The Broad Institute Genomics Platform"/>
            <consortium name="The Broad Institute Genome Sequencing Center for Infectious Disease"/>
            <person name="Wu L."/>
            <person name="Ma J."/>
        </authorList>
    </citation>
    <scope>NUCLEOTIDE SEQUENCE [LARGE SCALE GENOMIC DNA]</scope>
    <source>
        <strain evidence="2 3">JCM 1417</strain>
    </source>
</reference>
<comment type="caution">
    <text evidence="2">The sequence shown here is derived from an EMBL/GenBank/DDBJ whole genome shotgun (WGS) entry which is preliminary data.</text>
</comment>
<name>A0ABN1KI94_CLOSU</name>
<dbReference type="RefSeq" id="WP_343823428.1">
    <property type="nucleotide sequence ID" value="NZ_BAAACI010000001.1"/>
</dbReference>
<feature type="transmembrane region" description="Helical" evidence="1">
    <location>
        <begin position="6"/>
        <end position="28"/>
    </location>
</feature>